<dbReference type="PANTHER" id="PTHR43591">
    <property type="entry name" value="METHYLTRANSFERASE"/>
    <property type="match status" value="1"/>
</dbReference>
<dbReference type="Pfam" id="PF13649">
    <property type="entry name" value="Methyltransf_25"/>
    <property type="match status" value="1"/>
</dbReference>
<comment type="caution">
    <text evidence="2">The sequence shown here is derived from an EMBL/GenBank/DDBJ whole genome shotgun (WGS) entry which is preliminary data.</text>
</comment>
<protein>
    <submittedName>
        <fullName evidence="2">S-adenosyl-L-methionine-dependent methyltransferase</fullName>
    </submittedName>
</protein>
<dbReference type="PANTHER" id="PTHR43591:SF24">
    <property type="entry name" value="2-METHOXY-6-POLYPRENYL-1,4-BENZOQUINOL METHYLASE, MITOCHONDRIAL"/>
    <property type="match status" value="1"/>
</dbReference>
<keyword evidence="2" id="KW-0489">Methyltransferase</keyword>
<dbReference type="AlphaFoldDB" id="A0A397WAB4"/>
<dbReference type="GO" id="GO:0032259">
    <property type="term" value="P:methylation"/>
    <property type="evidence" value="ECO:0007669"/>
    <property type="project" value="UniProtKB-KW"/>
</dbReference>
<dbReference type="InterPro" id="IPR041698">
    <property type="entry name" value="Methyltransf_25"/>
</dbReference>
<dbReference type="InterPro" id="IPR029063">
    <property type="entry name" value="SAM-dependent_MTases_sf"/>
</dbReference>
<dbReference type="GO" id="GO:0008168">
    <property type="term" value="F:methyltransferase activity"/>
    <property type="evidence" value="ECO:0007669"/>
    <property type="project" value="UniProtKB-KW"/>
</dbReference>
<dbReference type="EMBL" id="QKWP01000062">
    <property type="protein sequence ID" value="RIB28566.1"/>
    <property type="molecule type" value="Genomic_DNA"/>
</dbReference>
<proteinExistence type="predicted"/>
<evidence type="ECO:0000259" key="1">
    <source>
        <dbReference type="Pfam" id="PF13649"/>
    </source>
</evidence>
<feature type="domain" description="Methyltransferase" evidence="1">
    <location>
        <begin position="62"/>
        <end position="155"/>
    </location>
</feature>
<evidence type="ECO:0000313" key="2">
    <source>
        <dbReference type="EMBL" id="RIB28566.1"/>
    </source>
</evidence>
<organism evidence="2 3">
    <name type="scientific">Gigaspora rosea</name>
    <dbReference type="NCBI Taxonomy" id="44941"/>
    <lineage>
        <taxon>Eukaryota</taxon>
        <taxon>Fungi</taxon>
        <taxon>Fungi incertae sedis</taxon>
        <taxon>Mucoromycota</taxon>
        <taxon>Glomeromycotina</taxon>
        <taxon>Glomeromycetes</taxon>
        <taxon>Diversisporales</taxon>
        <taxon>Gigasporaceae</taxon>
        <taxon>Gigaspora</taxon>
    </lineage>
</organism>
<name>A0A397WAB4_9GLOM</name>
<dbReference type="OrthoDB" id="2013972at2759"/>
<dbReference type="Proteomes" id="UP000266673">
    <property type="component" value="Unassembled WGS sequence"/>
</dbReference>
<evidence type="ECO:0000313" key="3">
    <source>
        <dbReference type="Proteomes" id="UP000266673"/>
    </source>
</evidence>
<reference evidence="2 3" key="1">
    <citation type="submission" date="2018-06" db="EMBL/GenBank/DDBJ databases">
        <title>Comparative genomics reveals the genomic features of Rhizophagus irregularis, R. cerebriforme, R. diaphanum and Gigaspora rosea, and their symbiotic lifestyle signature.</title>
        <authorList>
            <person name="Morin E."/>
            <person name="San Clemente H."/>
            <person name="Chen E.C.H."/>
            <person name="De La Providencia I."/>
            <person name="Hainaut M."/>
            <person name="Kuo A."/>
            <person name="Kohler A."/>
            <person name="Murat C."/>
            <person name="Tang N."/>
            <person name="Roy S."/>
            <person name="Loubradou J."/>
            <person name="Henrissat B."/>
            <person name="Grigoriev I.V."/>
            <person name="Corradi N."/>
            <person name="Roux C."/>
            <person name="Martin F.M."/>
        </authorList>
    </citation>
    <scope>NUCLEOTIDE SEQUENCE [LARGE SCALE GENOMIC DNA]</scope>
    <source>
        <strain evidence="2 3">DAOM 194757</strain>
    </source>
</reference>
<accession>A0A397WAB4</accession>
<keyword evidence="2" id="KW-0808">Transferase</keyword>
<gene>
    <name evidence="2" type="ORF">C2G38_1448544</name>
</gene>
<dbReference type="Gene3D" id="3.40.50.150">
    <property type="entry name" value="Vaccinia Virus protein VP39"/>
    <property type="match status" value="1"/>
</dbReference>
<sequence>MTKSVNDERIFNEDIGDSSYPMPIDTEEVYRLKLMHYAIKSAWKGNFSAPIKEALERGNAKILDIGCGSGVWIREMAALYPSSTFIGIDISPTFQSDSSPTPSNASFQLCDIHNGLPFNDNTFDYVHQSSLNGGISKTQWEPHIDQIVRILKSGGYIELQEGDVGVNNENENKDMHLIWEALRGFLVDINSFKVIIPQVKNFLESRKQLTNIEFNSQFIDMAVSAGKPGECARISYKIALSTLRFLLAPRMNISNEEYDALVKSSFDFIEKYGGGYTCVRCFARKISSKL</sequence>
<dbReference type="CDD" id="cd02440">
    <property type="entry name" value="AdoMet_MTases"/>
    <property type="match status" value="1"/>
</dbReference>
<keyword evidence="3" id="KW-1185">Reference proteome</keyword>
<dbReference type="SUPFAM" id="SSF53335">
    <property type="entry name" value="S-adenosyl-L-methionine-dependent methyltransferases"/>
    <property type="match status" value="1"/>
</dbReference>